<feature type="signal peptide" evidence="2">
    <location>
        <begin position="1"/>
        <end position="20"/>
    </location>
</feature>
<keyword evidence="4" id="KW-1185">Reference proteome</keyword>
<feature type="compositionally biased region" description="Gly residues" evidence="1">
    <location>
        <begin position="74"/>
        <end position="89"/>
    </location>
</feature>
<evidence type="ECO:0000313" key="4">
    <source>
        <dbReference type="Proteomes" id="UP000585474"/>
    </source>
</evidence>
<gene>
    <name evidence="3" type="ORF">Acr_09g0003810</name>
</gene>
<feature type="region of interest" description="Disordered" evidence="1">
    <location>
        <begin position="59"/>
        <end position="89"/>
    </location>
</feature>
<dbReference type="EMBL" id="BJWL01000009">
    <property type="protein sequence ID" value="GFY93935.1"/>
    <property type="molecule type" value="Genomic_DNA"/>
</dbReference>
<accession>A0A7J0F5F0</accession>
<proteinExistence type="predicted"/>
<evidence type="ECO:0000256" key="2">
    <source>
        <dbReference type="SAM" id="SignalP"/>
    </source>
</evidence>
<name>A0A7J0F5F0_9ERIC</name>
<feature type="region of interest" description="Disordered" evidence="1">
    <location>
        <begin position="144"/>
        <end position="203"/>
    </location>
</feature>
<protein>
    <submittedName>
        <fullName evidence="3">Glycine-rich protein family</fullName>
    </submittedName>
</protein>
<evidence type="ECO:0000256" key="1">
    <source>
        <dbReference type="SAM" id="MobiDB-lite"/>
    </source>
</evidence>
<evidence type="ECO:0000313" key="3">
    <source>
        <dbReference type="EMBL" id="GFY93935.1"/>
    </source>
</evidence>
<keyword evidence="2" id="KW-0732">Signal</keyword>
<organism evidence="3 4">
    <name type="scientific">Actinidia rufa</name>
    <dbReference type="NCBI Taxonomy" id="165716"/>
    <lineage>
        <taxon>Eukaryota</taxon>
        <taxon>Viridiplantae</taxon>
        <taxon>Streptophyta</taxon>
        <taxon>Embryophyta</taxon>
        <taxon>Tracheophyta</taxon>
        <taxon>Spermatophyta</taxon>
        <taxon>Magnoliopsida</taxon>
        <taxon>eudicotyledons</taxon>
        <taxon>Gunneridae</taxon>
        <taxon>Pentapetalae</taxon>
        <taxon>asterids</taxon>
        <taxon>Ericales</taxon>
        <taxon>Actinidiaceae</taxon>
        <taxon>Actinidia</taxon>
    </lineage>
</organism>
<dbReference type="AlphaFoldDB" id="A0A7J0F5F0"/>
<sequence length="203" mass="19980">MCFGILLLVVLVLSPCLVCGINGGEAKDGIAQSDTAISSRKLSHGLGIGVGEIQGRNTTSSGEVVVSSKAGKNGKAGGGGGGGSGRDGGVGAVAVGKEEIKGMEEDMAKEVVEAEVVGVDELGEAMDGEGEVEAVEAEAEAAGVGVGWGGGGGGEEEEEEGEVVKAKDGVGVEEEEEEEATRAVVVGSGDVVSQETPKGGRSH</sequence>
<feature type="compositionally biased region" description="Gly residues" evidence="1">
    <location>
        <begin position="144"/>
        <end position="153"/>
    </location>
</feature>
<dbReference type="Proteomes" id="UP000585474">
    <property type="component" value="Unassembled WGS sequence"/>
</dbReference>
<comment type="caution">
    <text evidence="3">The sequence shown here is derived from an EMBL/GenBank/DDBJ whole genome shotgun (WGS) entry which is preliminary data.</text>
</comment>
<feature type="chain" id="PRO_5029880848" evidence="2">
    <location>
        <begin position="21"/>
        <end position="203"/>
    </location>
</feature>
<reference evidence="3 4" key="1">
    <citation type="submission" date="2019-07" db="EMBL/GenBank/DDBJ databases">
        <title>De Novo Assembly of kiwifruit Actinidia rufa.</title>
        <authorList>
            <person name="Sugita-Konishi S."/>
            <person name="Sato K."/>
            <person name="Mori E."/>
            <person name="Abe Y."/>
            <person name="Kisaki G."/>
            <person name="Hamano K."/>
            <person name="Suezawa K."/>
            <person name="Otani M."/>
            <person name="Fukuda T."/>
            <person name="Manabe T."/>
            <person name="Gomi K."/>
            <person name="Tabuchi M."/>
            <person name="Akimitsu K."/>
            <person name="Kataoka I."/>
        </authorList>
    </citation>
    <scope>NUCLEOTIDE SEQUENCE [LARGE SCALE GENOMIC DNA]</scope>
    <source>
        <strain evidence="4">cv. Fuchu</strain>
    </source>
</reference>